<gene>
    <name evidence="1" type="ORF">ACH49_28755</name>
</gene>
<dbReference type="EMBL" id="LFEH01000201">
    <property type="protein sequence ID" value="KMS67210.1"/>
    <property type="molecule type" value="Genomic_DNA"/>
</dbReference>
<comment type="caution">
    <text evidence="1">The sequence shown here is derived from an EMBL/GenBank/DDBJ whole genome shotgun (WGS) entry which is preliminary data.</text>
</comment>
<dbReference type="RefSeq" id="WP_048574434.1">
    <property type="nucleotide sequence ID" value="NZ_LFEH01000201.1"/>
</dbReference>
<accession>A0ABR5HQY2</accession>
<reference evidence="1 2" key="1">
    <citation type="submission" date="2015-06" db="EMBL/GenBank/DDBJ databases">
        <title>Draft genome sequence of Streptomyces leeuwenhoekii C58, which produces the novel lasso peptide, chaxapeptin.</title>
        <authorList>
            <person name="Yi Y."/>
            <person name="Hai D."/>
            <person name="Jaspars M."/>
            <person name="Sheng H."/>
            <person name="Rateb M.E."/>
            <person name="Bull A."/>
            <person name="Goodfellow M."/>
            <person name="Asenjo J.A."/>
            <person name="Ebel R."/>
        </authorList>
    </citation>
    <scope>NUCLEOTIDE SEQUENCE [LARGE SCALE GENOMIC DNA]</scope>
    <source>
        <strain evidence="1 2">C58</strain>
    </source>
</reference>
<name>A0ABR5HQY2_STRLW</name>
<dbReference type="Proteomes" id="UP000037274">
    <property type="component" value="Unassembled WGS sequence"/>
</dbReference>
<sequence length="128" mass="13674">MTEPSRVLSEAAQQVRAFNHVSQDVGDDWRFPSHSYDAIGNLAHLARMLGQAIEQATYPAEQANSAGRLIVDGGRDAGDQMQRMRHALAAAVAHADDLAAALDRMHSAVSPMAFDTTGLPGFDEDGVS</sequence>
<evidence type="ECO:0000313" key="2">
    <source>
        <dbReference type="Proteomes" id="UP000037274"/>
    </source>
</evidence>
<keyword evidence="2" id="KW-1185">Reference proteome</keyword>
<organism evidence="1 2">
    <name type="scientific">Streptomyces leeuwenhoekii</name>
    <dbReference type="NCBI Taxonomy" id="1437453"/>
    <lineage>
        <taxon>Bacteria</taxon>
        <taxon>Bacillati</taxon>
        <taxon>Actinomycetota</taxon>
        <taxon>Actinomycetes</taxon>
        <taxon>Kitasatosporales</taxon>
        <taxon>Streptomycetaceae</taxon>
        <taxon>Streptomyces</taxon>
    </lineage>
</organism>
<protein>
    <submittedName>
        <fullName evidence="1">Uncharacterized protein</fullName>
    </submittedName>
</protein>
<evidence type="ECO:0000313" key="1">
    <source>
        <dbReference type="EMBL" id="KMS67210.1"/>
    </source>
</evidence>
<proteinExistence type="predicted"/>